<evidence type="ECO:0000313" key="3">
    <source>
        <dbReference type="EMBL" id="VFK71809.1"/>
    </source>
</evidence>
<sequence length="460" mass="51865">MKDEYDFSEAERACFYRPIEELDSCPLVIYLKKPVYLMKKPVCDVCFVTAVPVERDAVRNIIESETEVRFVEDDEYPSVGIFLKAKTRAFPSLRIFLVWASRYGPQEMTKLVTNIINAFDCRLMVLTGFCAGDPDKTKIGDVIVANRTWDNSGTVRPDGSEVLIQNTQHVQDDVVRKLELCKFDWRKGLVDYVEEPEYIGNLHFSAFFTGNKVRKDGTIWDWIASWDAKTKALDMEAHVFLEAIGNRLPAMIIKGVADHADSNKGQTNSHQAPCSRAAALLAWTFIRRFRQPELDRQSLLDWFRQYAGNREGLRIKEKARYRPIGAPQSPGEMHVRAGSEAIISVEMPFDGHLLLFNFSGDGPIHCLSPSGYSPAAYRRAGSIQLPDDNTNGFPIFPPGGKEYLAAICSREDLLPILVNDKEGIDGVPCFEDADLQKLIEHLDALPSDTWIVMTDAFTVV</sequence>
<dbReference type="EMBL" id="CAADGD010000082">
    <property type="protein sequence ID" value="VFK71809.1"/>
    <property type="molecule type" value="Genomic_DNA"/>
</dbReference>
<dbReference type="SUPFAM" id="SSF53167">
    <property type="entry name" value="Purine and uridine phosphorylases"/>
    <property type="match status" value="1"/>
</dbReference>
<dbReference type="PANTHER" id="PTHR46832">
    <property type="entry name" value="5'-METHYLTHIOADENOSINE/S-ADENOSYLHOMOCYSTEINE NUCLEOSIDASE"/>
    <property type="match status" value="1"/>
</dbReference>
<organism evidence="3">
    <name type="scientific">Candidatus Kentrum sp. UNK</name>
    <dbReference type="NCBI Taxonomy" id="2126344"/>
    <lineage>
        <taxon>Bacteria</taxon>
        <taxon>Pseudomonadati</taxon>
        <taxon>Pseudomonadota</taxon>
        <taxon>Gammaproteobacteria</taxon>
        <taxon>Candidatus Kentrum</taxon>
    </lineage>
</organism>
<evidence type="ECO:0000259" key="1">
    <source>
        <dbReference type="Pfam" id="PF14326"/>
    </source>
</evidence>
<accession>A0A451B0L3</accession>
<dbReference type="PANTHER" id="PTHR46832:SF1">
    <property type="entry name" value="5'-METHYLTHIOADENOSINE_S-ADENOSYLHOMOCYSTEINE NUCLEOSIDASE"/>
    <property type="match status" value="1"/>
</dbReference>
<protein>
    <submittedName>
        <fullName evidence="3">Nucleoside phosphorylase</fullName>
    </submittedName>
</protein>
<dbReference type="GO" id="GO:0008930">
    <property type="term" value="F:methylthioadenosine nucleosidase activity"/>
    <property type="evidence" value="ECO:0007669"/>
    <property type="project" value="TreeGrafter"/>
</dbReference>
<proteinExistence type="predicted"/>
<dbReference type="EMBL" id="CAADFZ010000082">
    <property type="protein sequence ID" value="VFK66198.1"/>
    <property type="molecule type" value="Genomic_DNA"/>
</dbReference>
<dbReference type="GO" id="GO:0008782">
    <property type="term" value="F:adenosylhomocysteine nucleosidase activity"/>
    <property type="evidence" value="ECO:0007669"/>
    <property type="project" value="TreeGrafter"/>
</dbReference>
<dbReference type="InterPro" id="IPR025493">
    <property type="entry name" value="DUF4384"/>
</dbReference>
<dbReference type="AlphaFoldDB" id="A0A451B0L3"/>
<feature type="domain" description="DUF4384" evidence="1">
    <location>
        <begin position="335"/>
        <end position="411"/>
    </location>
</feature>
<reference evidence="3" key="1">
    <citation type="submission" date="2019-02" db="EMBL/GenBank/DDBJ databases">
        <authorList>
            <person name="Gruber-Vodicka R. H."/>
            <person name="Seah K. B. B."/>
        </authorList>
    </citation>
    <scope>NUCLEOTIDE SEQUENCE</scope>
    <source>
        <strain evidence="3">BECK_BY19</strain>
        <strain evidence="2">BECK_BY8</strain>
    </source>
</reference>
<dbReference type="Pfam" id="PF14326">
    <property type="entry name" value="DUF4384"/>
    <property type="match status" value="1"/>
</dbReference>
<gene>
    <name evidence="2" type="ORF">BECKUNK1418G_GA0071005_108217</name>
    <name evidence="3" type="ORF">BECKUNK1418H_GA0071006_108217</name>
</gene>
<dbReference type="InterPro" id="IPR035994">
    <property type="entry name" value="Nucleoside_phosphorylase_sf"/>
</dbReference>
<dbReference type="GO" id="GO:0009116">
    <property type="term" value="P:nucleoside metabolic process"/>
    <property type="evidence" value="ECO:0007669"/>
    <property type="project" value="InterPro"/>
</dbReference>
<evidence type="ECO:0000313" key="2">
    <source>
        <dbReference type="EMBL" id="VFK66198.1"/>
    </source>
</evidence>
<dbReference type="GO" id="GO:0005829">
    <property type="term" value="C:cytosol"/>
    <property type="evidence" value="ECO:0007669"/>
    <property type="project" value="TreeGrafter"/>
</dbReference>
<dbReference type="GO" id="GO:0019284">
    <property type="term" value="P:L-methionine salvage from S-adenosylmethionine"/>
    <property type="evidence" value="ECO:0007669"/>
    <property type="project" value="TreeGrafter"/>
</dbReference>
<dbReference type="Gene3D" id="3.40.50.1580">
    <property type="entry name" value="Nucleoside phosphorylase domain"/>
    <property type="match status" value="1"/>
</dbReference>
<name>A0A451B0L3_9GAMM</name>